<gene>
    <name evidence="5" type="ORF">BJY20_001738</name>
</gene>
<comment type="similarity">
    <text evidence="1">Belongs to the ATP-dependent AMP-binding enzyme family.</text>
</comment>
<dbReference type="PANTHER" id="PTHR43767">
    <property type="entry name" value="LONG-CHAIN-FATTY-ACID--COA LIGASE"/>
    <property type="match status" value="1"/>
</dbReference>
<evidence type="ECO:0000313" key="5">
    <source>
        <dbReference type="EMBL" id="NYF98346.1"/>
    </source>
</evidence>
<dbReference type="Gene3D" id="3.40.50.12780">
    <property type="entry name" value="N-terminal domain of ligase-like"/>
    <property type="match status" value="1"/>
</dbReference>
<organism evidence="5 6">
    <name type="scientific">Janibacter cremeus</name>
    <dbReference type="NCBI Taxonomy" id="1285192"/>
    <lineage>
        <taxon>Bacteria</taxon>
        <taxon>Bacillati</taxon>
        <taxon>Actinomycetota</taxon>
        <taxon>Actinomycetes</taxon>
        <taxon>Micrococcales</taxon>
        <taxon>Intrasporangiaceae</taxon>
        <taxon>Janibacter</taxon>
    </lineage>
</organism>
<dbReference type="InterPro" id="IPR000873">
    <property type="entry name" value="AMP-dep_synth/lig_dom"/>
</dbReference>
<dbReference type="InterPro" id="IPR042099">
    <property type="entry name" value="ANL_N_sf"/>
</dbReference>
<protein>
    <submittedName>
        <fullName evidence="5">Fatty-acyl-CoA synthase</fullName>
        <ecNumber evidence="5">6.2.1.-</ecNumber>
    </submittedName>
</protein>
<dbReference type="Pfam" id="PF13193">
    <property type="entry name" value="AMP-binding_C"/>
    <property type="match status" value="1"/>
</dbReference>
<evidence type="ECO:0000256" key="1">
    <source>
        <dbReference type="ARBA" id="ARBA00006432"/>
    </source>
</evidence>
<name>A0A852VQ74_9MICO</name>
<dbReference type="InterPro" id="IPR050237">
    <property type="entry name" value="ATP-dep_AMP-bd_enzyme"/>
</dbReference>
<dbReference type="InterPro" id="IPR020845">
    <property type="entry name" value="AMP-binding_CS"/>
</dbReference>
<dbReference type="Gene3D" id="3.30.300.30">
    <property type="match status" value="1"/>
</dbReference>
<dbReference type="RefSeq" id="WP_185991167.1">
    <property type="nucleotide sequence ID" value="NZ_JACCAE010000001.1"/>
</dbReference>
<dbReference type="InterPro" id="IPR025110">
    <property type="entry name" value="AMP-bd_C"/>
</dbReference>
<dbReference type="GO" id="GO:0016877">
    <property type="term" value="F:ligase activity, forming carbon-sulfur bonds"/>
    <property type="evidence" value="ECO:0007669"/>
    <property type="project" value="UniProtKB-ARBA"/>
</dbReference>
<proteinExistence type="inferred from homology"/>
<reference evidence="5 6" key="1">
    <citation type="submission" date="2020-07" db="EMBL/GenBank/DDBJ databases">
        <title>Sequencing the genomes of 1000 actinobacteria strains.</title>
        <authorList>
            <person name="Klenk H.-P."/>
        </authorList>
    </citation>
    <scope>NUCLEOTIDE SEQUENCE [LARGE SCALE GENOMIC DNA]</scope>
    <source>
        <strain evidence="5 6">DSM 26154</strain>
    </source>
</reference>
<accession>A0A852VQ74</accession>
<feature type="domain" description="AMP-dependent synthetase/ligase" evidence="3">
    <location>
        <begin position="23"/>
        <end position="402"/>
    </location>
</feature>
<dbReference type="EC" id="6.2.1.-" evidence="5"/>
<dbReference type="NCBIfam" id="NF004837">
    <property type="entry name" value="PRK06187.1"/>
    <property type="match status" value="1"/>
</dbReference>
<dbReference type="EMBL" id="JACCAE010000001">
    <property type="protein sequence ID" value="NYF98346.1"/>
    <property type="molecule type" value="Genomic_DNA"/>
</dbReference>
<dbReference type="PANTHER" id="PTHR43767:SF11">
    <property type="entry name" value="MEDIUM-CHAIN-FATTY-ACID--COA LIGASE"/>
    <property type="match status" value="1"/>
</dbReference>
<dbReference type="Pfam" id="PF00501">
    <property type="entry name" value="AMP-binding"/>
    <property type="match status" value="1"/>
</dbReference>
<evidence type="ECO:0000259" key="4">
    <source>
        <dbReference type="Pfam" id="PF13193"/>
    </source>
</evidence>
<sequence>MKSTMQDYQLTIASLMHHGTGVHPDSEVVTATAEGSRSISYAELGKRTAQLAGALRSLGVEGDDRVATFQWNNAEHLEAYLAIPSMGAVLHTLNIRLFPEQLIYVANHAQDKVVIVDDSLVGLLAAQLPHLETVTHVLVAGPDAAAADLDSLRSSGKEILLYEDVLADQSETFDWPEVDEDDAAAMCYTSGTTGNPKGVVYSHRSAYLHSMAACTGNVAGLTFTDRVLPIVPMFHANAWGLAYAAIMSGASLCMPDRWLQAEPLVRFINESRPTISGAVPTIWNDVLTHLDDHPEVRLDSLRRILCGGSAVPVSLMQALRERHDLDMVQAWGMTETSPVASVATVPLGVEGEEAWRYKGTAGRLLCGVEGRIVADDGSVLPRDGEAVGELEVKGPWVTAGYYASDDPEVEEKFDHGWLRTGDVGTLDHLGYITLTDRAKDVIKSGGEWISSVDLENSLMGHDAVLEAAVVGIPDEKWQERPLATIVVKQGATVTADELREYLATDFAKWQLPDAFAFIDEVPRTSVGKFDKKVLRQRFRQGDLRVEPLS</sequence>
<dbReference type="FunFam" id="3.30.300.30:FF:000008">
    <property type="entry name" value="2,3-dihydroxybenzoate-AMP ligase"/>
    <property type="match status" value="1"/>
</dbReference>
<keyword evidence="2 5" id="KW-0436">Ligase</keyword>
<evidence type="ECO:0000313" key="6">
    <source>
        <dbReference type="Proteomes" id="UP000554054"/>
    </source>
</evidence>
<dbReference type="SUPFAM" id="SSF56801">
    <property type="entry name" value="Acetyl-CoA synthetase-like"/>
    <property type="match status" value="1"/>
</dbReference>
<keyword evidence="6" id="KW-1185">Reference proteome</keyword>
<dbReference type="CDD" id="cd12119">
    <property type="entry name" value="ttLC_FACS_AlkK_like"/>
    <property type="match status" value="1"/>
</dbReference>
<dbReference type="PROSITE" id="PS00455">
    <property type="entry name" value="AMP_BINDING"/>
    <property type="match status" value="1"/>
</dbReference>
<feature type="domain" description="AMP-binding enzyme C-terminal" evidence="4">
    <location>
        <begin position="454"/>
        <end position="528"/>
    </location>
</feature>
<evidence type="ECO:0000259" key="3">
    <source>
        <dbReference type="Pfam" id="PF00501"/>
    </source>
</evidence>
<dbReference type="Proteomes" id="UP000554054">
    <property type="component" value="Unassembled WGS sequence"/>
</dbReference>
<evidence type="ECO:0000256" key="2">
    <source>
        <dbReference type="ARBA" id="ARBA00022598"/>
    </source>
</evidence>
<dbReference type="AlphaFoldDB" id="A0A852VQ74"/>
<dbReference type="InterPro" id="IPR045851">
    <property type="entry name" value="AMP-bd_C_sf"/>
</dbReference>
<comment type="caution">
    <text evidence="5">The sequence shown here is derived from an EMBL/GenBank/DDBJ whole genome shotgun (WGS) entry which is preliminary data.</text>
</comment>